<dbReference type="Pfam" id="PF00254">
    <property type="entry name" value="FKBP_C"/>
    <property type="match status" value="1"/>
</dbReference>
<evidence type="ECO:0000259" key="8">
    <source>
        <dbReference type="PROSITE" id="PS50059"/>
    </source>
</evidence>
<dbReference type="PRINTS" id="PR00153">
    <property type="entry name" value="CSAPPISMRASE"/>
</dbReference>
<comment type="similarity">
    <text evidence="2">Belongs to the cyclophilin-type PPIase family.</text>
</comment>
<feature type="chain" id="PRO_5015663343" description="peptidylprolyl isomerase" evidence="7">
    <location>
        <begin position="21"/>
        <end position="407"/>
    </location>
</feature>
<dbReference type="Pfam" id="PF00160">
    <property type="entry name" value="Pro_isomerase"/>
    <property type="match status" value="1"/>
</dbReference>
<gene>
    <name evidence="10" type="ORF">DB895_01560</name>
</gene>
<dbReference type="EMBL" id="QCZI01000001">
    <property type="protein sequence ID" value="PWA07430.1"/>
    <property type="molecule type" value="Genomic_DNA"/>
</dbReference>
<feature type="signal peptide" evidence="7">
    <location>
        <begin position="1"/>
        <end position="20"/>
    </location>
</feature>
<dbReference type="RefSeq" id="WP_116723576.1">
    <property type="nucleotide sequence ID" value="NZ_QCZI01000001.1"/>
</dbReference>
<dbReference type="SUPFAM" id="SSF50891">
    <property type="entry name" value="Cyclophilin-like"/>
    <property type="match status" value="1"/>
</dbReference>
<dbReference type="PANTHER" id="PTHR45625:SF4">
    <property type="entry name" value="PEPTIDYLPROLYL ISOMERASE DOMAIN AND WD REPEAT-CONTAINING PROTEIN 1"/>
    <property type="match status" value="1"/>
</dbReference>
<dbReference type="OrthoDB" id="9807797at2"/>
<keyword evidence="11" id="KW-1185">Reference proteome</keyword>
<dbReference type="EC" id="5.2.1.8" evidence="3 6"/>
<keyword evidence="4 6" id="KW-0697">Rotamase</keyword>
<dbReference type="Gene3D" id="3.10.50.40">
    <property type="match status" value="1"/>
</dbReference>
<sequence>MKLKVIVLLFLGMISGYAQNTKKPVAAKKPTKGIQVKKANTTAASTEGIFAEFETSKGKITVQLEYKKTPVTVANFIALAEGKNTFVTDEKLKGKPFYDGLKFHRVIKDFMIQGGDPAGNGSGGCGYSFKDEFIPEMKFDKGGILAMANSGPATNSSQFFITHKDTPWLNGKHTIFGYVTSGMDVVNAIAQDDVIKKVTIIRKGAEAKKFDAVKVFTDYFGNKAEDQKKQAAIDAENRAKQAVVEAEAKKVYDEKYASVKADKVKYLAAAKATATKSATGLETKIIQTGSGKKPVEGSTVYIHYAGYLEDGSLFDSSIEEVAKTYGKYDANRAAQNGYQPFPFPSGKKDGLIPGFLEGLSGMSFGDKAILFIPSNLGYGEHGAGNVIPPNANIIFEVELIETLPEKK</sequence>
<evidence type="ECO:0000256" key="1">
    <source>
        <dbReference type="ARBA" id="ARBA00000971"/>
    </source>
</evidence>
<feature type="domain" description="PPIase FKBP-type" evidence="8">
    <location>
        <begin position="297"/>
        <end position="403"/>
    </location>
</feature>
<name>A0A2U1JQH0_9FLAO</name>
<evidence type="ECO:0000256" key="2">
    <source>
        <dbReference type="ARBA" id="ARBA00007365"/>
    </source>
</evidence>
<dbReference type="AlphaFoldDB" id="A0A2U1JQH0"/>
<dbReference type="PROSITE" id="PS00170">
    <property type="entry name" value="CSA_PPIASE_1"/>
    <property type="match status" value="1"/>
</dbReference>
<evidence type="ECO:0000256" key="6">
    <source>
        <dbReference type="PROSITE-ProRule" id="PRU00277"/>
    </source>
</evidence>
<evidence type="ECO:0000256" key="3">
    <source>
        <dbReference type="ARBA" id="ARBA00013194"/>
    </source>
</evidence>
<feature type="domain" description="PPIase cyclophilin-type" evidence="9">
    <location>
        <begin position="58"/>
        <end position="191"/>
    </location>
</feature>
<dbReference type="PROSITE" id="PS50059">
    <property type="entry name" value="FKBP_PPIASE"/>
    <property type="match status" value="1"/>
</dbReference>
<organism evidence="10 11">
    <name type="scientific">Flavobacterium psychrotolerans</name>
    <dbReference type="NCBI Taxonomy" id="2169410"/>
    <lineage>
        <taxon>Bacteria</taxon>
        <taxon>Pseudomonadati</taxon>
        <taxon>Bacteroidota</taxon>
        <taxon>Flavobacteriia</taxon>
        <taxon>Flavobacteriales</taxon>
        <taxon>Flavobacteriaceae</taxon>
        <taxon>Flavobacterium</taxon>
    </lineage>
</organism>
<dbReference type="InterPro" id="IPR046357">
    <property type="entry name" value="PPIase_dom_sf"/>
</dbReference>
<evidence type="ECO:0000313" key="10">
    <source>
        <dbReference type="EMBL" id="PWA07430.1"/>
    </source>
</evidence>
<dbReference type="Proteomes" id="UP000245449">
    <property type="component" value="Unassembled WGS sequence"/>
</dbReference>
<dbReference type="InterPro" id="IPR001179">
    <property type="entry name" value="PPIase_FKBP_dom"/>
</dbReference>
<dbReference type="InterPro" id="IPR020892">
    <property type="entry name" value="Cyclophilin-type_PPIase_CS"/>
</dbReference>
<dbReference type="InterPro" id="IPR002130">
    <property type="entry name" value="Cyclophilin-type_PPIase_dom"/>
</dbReference>
<dbReference type="InterPro" id="IPR044666">
    <property type="entry name" value="Cyclophilin_A-like"/>
</dbReference>
<dbReference type="PANTHER" id="PTHR45625">
    <property type="entry name" value="PEPTIDYL-PROLYL CIS-TRANS ISOMERASE-RELATED"/>
    <property type="match status" value="1"/>
</dbReference>
<evidence type="ECO:0000259" key="9">
    <source>
        <dbReference type="PROSITE" id="PS50072"/>
    </source>
</evidence>
<dbReference type="InterPro" id="IPR029000">
    <property type="entry name" value="Cyclophilin-like_dom_sf"/>
</dbReference>
<dbReference type="GO" id="GO:0003755">
    <property type="term" value="F:peptidyl-prolyl cis-trans isomerase activity"/>
    <property type="evidence" value="ECO:0007669"/>
    <property type="project" value="UniProtKB-KW"/>
</dbReference>
<comment type="caution">
    <text evidence="10">The sequence shown here is derived from an EMBL/GenBank/DDBJ whole genome shotgun (WGS) entry which is preliminary data.</text>
</comment>
<accession>A0A2U1JQH0</accession>
<reference evidence="10 11" key="1">
    <citation type="submission" date="2018-04" db="EMBL/GenBank/DDBJ databases">
        <title>Flavobacterium sp. nov., isolated from glacier ice.</title>
        <authorList>
            <person name="Liu Q."/>
            <person name="Xin Y.-H."/>
        </authorList>
    </citation>
    <scope>NUCLEOTIDE SEQUENCE [LARGE SCALE GENOMIC DNA]</scope>
    <source>
        <strain evidence="10 11">RB1R5</strain>
    </source>
</reference>
<dbReference type="PROSITE" id="PS50072">
    <property type="entry name" value="CSA_PPIASE_2"/>
    <property type="match status" value="1"/>
</dbReference>
<evidence type="ECO:0000256" key="4">
    <source>
        <dbReference type="ARBA" id="ARBA00023110"/>
    </source>
</evidence>
<proteinExistence type="inferred from homology"/>
<evidence type="ECO:0000256" key="7">
    <source>
        <dbReference type="SAM" id="SignalP"/>
    </source>
</evidence>
<keyword evidence="5 6" id="KW-0413">Isomerase</keyword>
<evidence type="ECO:0000256" key="5">
    <source>
        <dbReference type="ARBA" id="ARBA00023235"/>
    </source>
</evidence>
<dbReference type="GO" id="GO:0006457">
    <property type="term" value="P:protein folding"/>
    <property type="evidence" value="ECO:0007669"/>
    <property type="project" value="InterPro"/>
</dbReference>
<dbReference type="Gene3D" id="2.40.100.10">
    <property type="entry name" value="Cyclophilin-like"/>
    <property type="match status" value="1"/>
</dbReference>
<evidence type="ECO:0000313" key="11">
    <source>
        <dbReference type="Proteomes" id="UP000245449"/>
    </source>
</evidence>
<protein>
    <recommendedName>
        <fullName evidence="3 6">peptidylprolyl isomerase</fullName>
        <ecNumber evidence="3 6">5.2.1.8</ecNumber>
    </recommendedName>
</protein>
<comment type="catalytic activity">
    <reaction evidence="1 6">
        <text>[protein]-peptidylproline (omega=180) = [protein]-peptidylproline (omega=0)</text>
        <dbReference type="Rhea" id="RHEA:16237"/>
        <dbReference type="Rhea" id="RHEA-COMP:10747"/>
        <dbReference type="Rhea" id="RHEA-COMP:10748"/>
        <dbReference type="ChEBI" id="CHEBI:83833"/>
        <dbReference type="ChEBI" id="CHEBI:83834"/>
        <dbReference type="EC" id="5.2.1.8"/>
    </reaction>
</comment>
<dbReference type="CDD" id="cd00317">
    <property type="entry name" value="cyclophilin"/>
    <property type="match status" value="1"/>
</dbReference>
<dbReference type="SUPFAM" id="SSF54534">
    <property type="entry name" value="FKBP-like"/>
    <property type="match status" value="1"/>
</dbReference>
<keyword evidence="7" id="KW-0732">Signal</keyword>